<evidence type="ECO:0000313" key="1">
    <source>
        <dbReference type="EMBL" id="SUX09715.1"/>
    </source>
</evidence>
<dbReference type="AlphaFoldDB" id="A0A381DH00"/>
<accession>A0A381DH00</accession>
<evidence type="ECO:0008006" key="3">
    <source>
        <dbReference type="Google" id="ProtNLM"/>
    </source>
</evidence>
<dbReference type="OrthoDB" id="5333999at2"/>
<protein>
    <recommendedName>
        <fullName evidence="3">Stringent starvation protein B</fullName>
    </recommendedName>
</protein>
<gene>
    <name evidence="1" type="ORF">NCTC12475_00163</name>
</gene>
<name>A0A381DH00_9BACT</name>
<dbReference type="Proteomes" id="UP000254920">
    <property type="component" value="Unassembled WGS sequence"/>
</dbReference>
<dbReference type="RefSeq" id="WP_089182441.1">
    <property type="nucleotide sequence ID" value="NZ_CP043427.1"/>
</dbReference>
<proteinExistence type="predicted"/>
<dbReference type="STRING" id="32024.GCA_000788295_00081"/>
<dbReference type="EMBL" id="UFVD01000001">
    <property type="protein sequence ID" value="SUX09715.1"/>
    <property type="molecule type" value="Genomic_DNA"/>
</dbReference>
<dbReference type="GeneID" id="93090613"/>
<organism evidence="1 2">
    <name type="scientific">Campylobacter sputorum subsp. sputorum</name>
    <dbReference type="NCBI Taxonomy" id="32024"/>
    <lineage>
        <taxon>Bacteria</taxon>
        <taxon>Pseudomonadati</taxon>
        <taxon>Campylobacterota</taxon>
        <taxon>Epsilonproteobacteria</taxon>
        <taxon>Campylobacterales</taxon>
        <taxon>Campylobacteraceae</taxon>
        <taxon>Campylobacter</taxon>
    </lineage>
</organism>
<evidence type="ECO:0000313" key="2">
    <source>
        <dbReference type="Proteomes" id="UP000254920"/>
    </source>
</evidence>
<keyword evidence="2" id="KW-1185">Reference proteome</keyword>
<reference evidence="1 2" key="1">
    <citation type="submission" date="2018-06" db="EMBL/GenBank/DDBJ databases">
        <authorList>
            <consortium name="Pathogen Informatics"/>
            <person name="Doyle S."/>
        </authorList>
    </citation>
    <scope>NUCLEOTIDE SEQUENCE [LARGE SCALE GENOMIC DNA]</scope>
    <source>
        <strain evidence="1 2">NCTC12475</strain>
    </source>
</reference>
<sequence length="148" mass="16979">MLDELLDNDGFRILMKMHVYECIELLLQNDIRFSILANMPYVKFDPPLPNEIMANMPMPVVLFTLDGYTYESTKLTQNYITFEAGFGADNFASFVKIPLGAIVQILVENSPILVNFSIHKENSTESKTKESMAMFLSNPQNRELFKKK</sequence>